<dbReference type="eggNOG" id="COG0122">
    <property type="taxonomic scope" value="Bacteria"/>
</dbReference>
<comment type="catalytic activity">
    <reaction evidence="1">
        <text>Hydrolysis of alkylated DNA, releasing 3-methyladenine, 3-methylguanine, 7-methylguanine and 7-methyladenine.</text>
        <dbReference type="EC" id="3.2.2.21"/>
    </reaction>
</comment>
<keyword evidence="4" id="KW-0234">DNA repair</keyword>
<dbReference type="GO" id="GO:0043916">
    <property type="term" value="F:DNA-7-methylguanine glycosylase activity"/>
    <property type="evidence" value="ECO:0007669"/>
    <property type="project" value="TreeGrafter"/>
</dbReference>
<evidence type="ECO:0000256" key="3">
    <source>
        <dbReference type="ARBA" id="ARBA00022763"/>
    </source>
</evidence>
<evidence type="ECO:0000256" key="2">
    <source>
        <dbReference type="ARBA" id="ARBA00012000"/>
    </source>
</evidence>
<evidence type="ECO:0000259" key="5">
    <source>
        <dbReference type="SMART" id="SM00478"/>
    </source>
</evidence>
<dbReference type="SMART" id="SM00478">
    <property type="entry name" value="ENDO3c"/>
    <property type="match status" value="1"/>
</dbReference>
<name>F8ESF1_ZYMMT</name>
<dbReference type="HOGENOM" id="CLU_000445_72_5_5"/>
<dbReference type="InterPro" id="IPR011257">
    <property type="entry name" value="DNA_glycosylase"/>
</dbReference>
<dbReference type="RefSeq" id="WP_013934122.1">
    <property type="nucleotide sequence ID" value="NC_015709.1"/>
</dbReference>
<dbReference type="GO" id="GO:0032993">
    <property type="term" value="C:protein-DNA complex"/>
    <property type="evidence" value="ECO:0007669"/>
    <property type="project" value="TreeGrafter"/>
</dbReference>
<accession>F8ESF1</accession>
<dbReference type="PANTHER" id="PTHR43003:SF5">
    <property type="entry name" value="DNA-3-METHYLADENINE GLYCOSYLASE"/>
    <property type="match status" value="1"/>
</dbReference>
<dbReference type="InterPro" id="IPR003265">
    <property type="entry name" value="HhH-GPD_domain"/>
</dbReference>
<dbReference type="STRING" id="579138.Zymop_0825"/>
<evidence type="ECO:0000256" key="1">
    <source>
        <dbReference type="ARBA" id="ARBA00000086"/>
    </source>
</evidence>
<feature type="domain" description="HhH-GPD" evidence="5">
    <location>
        <begin position="52"/>
        <end position="203"/>
    </location>
</feature>
<organism evidence="6 7">
    <name type="scientific">Zymomonas mobilis subsp. pomaceae (strain ATCC 29192 / DSM 22645 / JCM 10191 / CCUG 17912 / NBRC 13757 / NCIMB 11200 / NRRL B-4491 / Barker I)</name>
    <dbReference type="NCBI Taxonomy" id="579138"/>
    <lineage>
        <taxon>Bacteria</taxon>
        <taxon>Pseudomonadati</taxon>
        <taxon>Pseudomonadota</taxon>
        <taxon>Alphaproteobacteria</taxon>
        <taxon>Sphingomonadales</taxon>
        <taxon>Zymomonadaceae</taxon>
        <taxon>Zymomonas</taxon>
    </lineage>
</organism>
<dbReference type="PANTHER" id="PTHR43003">
    <property type="entry name" value="DNA-3-METHYLADENINE GLYCOSYLASE"/>
    <property type="match status" value="1"/>
</dbReference>
<dbReference type="SUPFAM" id="SSF48150">
    <property type="entry name" value="DNA-glycosylase"/>
    <property type="match status" value="1"/>
</dbReference>
<dbReference type="EC" id="3.2.2.21" evidence="2"/>
<dbReference type="GO" id="GO:0006285">
    <property type="term" value="P:base-excision repair, AP site formation"/>
    <property type="evidence" value="ECO:0007669"/>
    <property type="project" value="TreeGrafter"/>
</dbReference>
<gene>
    <name evidence="6" type="ordered locus">Zymop_0825</name>
</gene>
<proteinExistence type="predicted"/>
<dbReference type="GO" id="GO:0008725">
    <property type="term" value="F:DNA-3-methyladenine glycosylase activity"/>
    <property type="evidence" value="ECO:0007669"/>
    <property type="project" value="TreeGrafter"/>
</dbReference>
<sequence length="211" mass="24439">MKSQLKNHQTIRQKLDEWSALYPLLSQWILESGYPHYCPISPDIASLSRIIIGQQLHTKVAETLWQRISQYLGIVDATSLLLAESEDLRKCGLSLSKIAYLKDLGRYVSEGIIDLTKLPKNDEEALRLLMQIHGIGRWSAENYLIFAEGRLNIWPAADLAIRIEVGRFHELDYRAKPSETVALGNNFRPFRSILALFLWHHYRWRNNTLKI</sequence>
<dbReference type="GO" id="GO:0032131">
    <property type="term" value="F:alkylated DNA binding"/>
    <property type="evidence" value="ECO:0007669"/>
    <property type="project" value="TreeGrafter"/>
</dbReference>
<dbReference type="AlphaFoldDB" id="F8ESF1"/>
<dbReference type="Gene3D" id="1.10.1670.40">
    <property type="match status" value="1"/>
</dbReference>
<dbReference type="EMBL" id="CP002865">
    <property type="protein sequence ID" value="AEI37726.1"/>
    <property type="molecule type" value="Genomic_DNA"/>
</dbReference>
<dbReference type="GO" id="GO:0005737">
    <property type="term" value="C:cytoplasm"/>
    <property type="evidence" value="ECO:0007669"/>
    <property type="project" value="TreeGrafter"/>
</dbReference>
<evidence type="ECO:0000313" key="6">
    <source>
        <dbReference type="EMBL" id="AEI37726.1"/>
    </source>
</evidence>
<dbReference type="GO" id="GO:0006307">
    <property type="term" value="P:DNA alkylation repair"/>
    <property type="evidence" value="ECO:0007669"/>
    <property type="project" value="TreeGrafter"/>
</dbReference>
<reference evidence="6 7" key="1">
    <citation type="journal article" date="2011" name="J. Bacteriol.">
        <title>Genome sequence of the ethanol-producing Zymomonas mobilis subsp. pomaceae lectotype strain ATCC 29192.</title>
        <authorList>
            <person name="Kouvelis V.N."/>
            <person name="Davenport K.W."/>
            <person name="Brettin T.S."/>
            <person name="Bruce D."/>
            <person name="Detter C."/>
            <person name="Han C.S."/>
            <person name="Nolan M."/>
            <person name="Tapia R."/>
            <person name="Damoulaki A."/>
            <person name="Kyrpides N.C."/>
            <person name="Typas M.A."/>
            <person name="Pappas K.M."/>
        </authorList>
    </citation>
    <scope>NUCLEOTIDE SEQUENCE [LARGE SCALE GENOMIC DNA]</scope>
    <source>
        <strain evidence="7">ATCC 29192 / DSM 22645 / JCM 10191 / CCUG 17912 / NBRC 13757 / NCIMB 11200 / NRRL B-4491 / Barker I</strain>
    </source>
</reference>
<evidence type="ECO:0000313" key="7">
    <source>
        <dbReference type="Proteomes" id="UP000000491"/>
    </source>
</evidence>
<dbReference type="Proteomes" id="UP000000491">
    <property type="component" value="Chromosome"/>
</dbReference>
<dbReference type="InterPro" id="IPR051912">
    <property type="entry name" value="Alkylbase_DNA_Glycosylase/TA"/>
</dbReference>
<dbReference type="PATRIC" id="fig|579138.3.peg.867"/>
<evidence type="ECO:0000256" key="4">
    <source>
        <dbReference type="ARBA" id="ARBA00023204"/>
    </source>
</evidence>
<dbReference type="Pfam" id="PF00730">
    <property type="entry name" value="HhH-GPD"/>
    <property type="match status" value="1"/>
</dbReference>
<dbReference type="Gene3D" id="1.10.340.30">
    <property type="entry name" value="Hypothetical protein, domain 2"/>
    <property type="match status" value="1"/>
</dbReference>
<dbReference type="CDD" id="cd00056">
    <property type="entry name" value="ENDO3c"/>
    <property type="match status" value="1"/>
</dbReference>
<protein>
    <recommendedName>
        <fullName evidence="2">DNA-3-methyladenine glycosylase II</fullName>
        <ecNumber evidence="2">3.2.2.21</ecNumber>
    </recommendedName>
</protein>
<keyword evidence="3" id="KW-0227">DNA damage</keyword>
<dbReference type="KEGG" id="zmp:Zymop_0825"/>